<accession>A0A2M7ULJ5</accession>
<dbReference type="PROSITE" id="PS51918">
    <property type="entry name" value="RADICAL_SAM"/>
    <property type="match status" value="1"/>
</dbReference>
<keyword evidence="2" id="KW-0949">S-adenosyl-L-methionine</keyword>
<dbReference type="Proteomes" id="UP000229805">
    <property type="component" value="Unassembled WGS sequence"/>
</dbReference>
<dbReference type="InterPro" id="IPR023885">
    <property type="entry name" value="4Fe4S-binding_SPASM_dom"/>
</dbReference>
<dbReference type="InterPro" id="IPR007197">
    <property type="entry name" value="rSAM"/>
</dbReference>
<reference evidence="9" key="1">
    <citation type="submission" date="2017-09" db="EMBL/GenBank/DDBJ databases">
        <title>Depth-based differentiation of microbial function through sediment-hosted aquifers and enrichment of novel symbionts in the deep terrestrial subsurface.</title>
        <authorList>
            <person name="Probst A.J."/>
            <person name="Ladd B."/>
            <person name="Jarett J.K."/>
            <person name="Geller-Mcgrath D.E."/>
            <person name="Sieber C.M.K."/>
            <person name="Emerson J.B."/>
            <person name="Anantharaman K."/>
            <person name="Thomas B.C."/>
            <person name="Malmstrom R."/>
            <person name="Stieglmeier M."/>
            <person name="Klingl A."/>
            <person name="Woyke T."/>
            <person name="Ryan C.M."/>
            <person name="Banfield J.F."/>
        </authorList>
    </citation>
    <scope>NUCLEOTIDE SEQUENCE [LARGE SCALE GENOMIC DNA]</scope>
</reference>
<dbReference type="InterPro" id="IPR058240">
    <property type="entry name" value="rSAM_sf"/>
</dbReference>
<dbReference type="CDD" id="cd01335">
    <property type="entry name" value="Radical_SAM"/>
    <property type="match status" value="1"/>
</dbReference>
<dbReference type="GO" id="GO:0016491">
    <property type="term" value="F:oxidoreductase activity"/>
    <property type="evidence" value="ECO:0007669"/>
    <property type="project" value="InterPro"/>
</dbReference>
<evidence type="ECO:0000256" key="5">
    <source>
        <dbReference type="ARBA" id="ARBA00023014"/>
    </source>
</evidence>
<dbReference type="SFLD" id="SFLDG01067">
    <property type="entry name" value="SPASM/twitch_domain_containing"/>
    <property type="match status" value="1"/>
</dbReference>
<sequence>MNYTIIPLTRQRNETVGRGYPTLGLTKVRKSCMRYSGFHSASSSLKIKFIQGGEESVMTLDLNVAYMKSSFARVVRDGDSVVIWHSLFGYPKVVSVETLEFLELFSAPTTICSQLGDELTDEDREAIEELLRCYFLVPENFDDRIFLEEKMREREAEIVSGSLINYLELIMSEACNFRCTYCIHFSNLETSDRINNPKKFMRFDTAKEAVGRYLEILRGHEKRVAEINFGGGEPLLAWPVIKQVLEYCRTAYGSEFEFRFSINTNASLITPEIAVTLKRHQVKIASSLDGLCEGNDRVRLTKSGGGTFFQIMRGFDVLARVGYPLDGIAATVTEKNFHELDESIIDWAVARGMKNVRIDIDVVGMVEIPIEDVVAKLMRIRRYAAVRGVDVPGFWSRPAENLNESTLESRVAFCGAVRGNNMCVGPSGNIYGCGYSTIQLGNLSKIQLFYAPGTAYHRFVRDHLTGAMEMCRGCMIEGQCGGGCNITQEFARATKTAKIERMCDFYRHMTQEILREQLRKAITVESESLRTITEGGESHAEGAT</sequence>
<evidence type="ECO:0000313" key="9">
    <source>
        <dbReference type="Proteomes" id="UP000229805"/>
    </source>
</evidence>
<dbReference type="InterPro" id="IPR023867">
    <property type="entry name" value="Sulphatase_maturase_rSAM"/>
</dbReference>
<gene>
    <name evidence="8" type="ORF">COY11_00420</name>
</gene>
<keyword evidence="4" id="KW-0408">Iron</keyword>
<dbReference type="PANTHER" id="PTHR43273">
    <property type="entry name" value="ANAEROBIC SULFATASE-MATURATING ENZYME HOMOLOG ASLB-RELATED"/>
    <property type="match status" value="1"/>
</dbReference>
<organism evidence="8 9">
    <name type="scientific">Candidatus Portnoybacteria bacterium CG_4_10_14_0_2_um_filter_44_20</name>
    <dbReference type="NCBI Taxonomy" id="1974799"/>
    <lineage>
        <taxon>Bacteria</taxon>
        <taxon>Candidatus Portnoyibacteriota</taxon>
    </lineage>
</organism>
<evidence type="ECO:0000256" key="1">
    <source>
        <dbReference type="ARBA" id="ARBA00001966"/>
    </source>
</evidence>
<keyword evidence="5" id="KW-0411">Iron-sulfur</keyword>
<comment type="caution">
    <text evidence="8">The sequence shown here is derived from an EMBL/GenBank/DDBJ whole genome shotgun (WGS) entry which is preliminary data.</text>
</comment>
<name>A0A2M7ULJ5_9BACT</name>
<dbReference type="SFLD" id="SFLDS00029">
    <property type="entry name" value="Radical_SAM"/>
    <property type="match status" value="1"/>
</dbReference>
<dbReference type="SFLD" id="SFLDG01384">
    <property type="entry name" value="thioether_bond_formation_requi"/>
    <property type="match status" value="1"/>
</dbReference>
<keyword evidence="3" id="KW-0479">Metal-binding</keyword>
<comment type="cofactor">
    <cofactor evidence="1">
        <name>[4Fe-4S] cluster</name>
        <dbReference type="ChEBI" id="CHEBI:49883"/>
    </cofactor>
</comment>
<dbReference type="Gene3D" id="3.20.20.70">
    <property type="entry name" value="Aldolase class I"/>
    <property type="match status" value="1"/>
</dbReference>
<evidence type="ECO:0000256" key="6">
    <source>
        <dbReference type="ARBA" id="ARBA00023601"/>
    </source>
</evidence>
<dbReference type="AlphaFoldDB" id="A0A2M7ULJ5"/>
<dbReference type="InterPro" id="IPR013785">
    <property type="entry name" value="Aldolase_TIM"/>
</dbReference>
<protein>
    <recommendedName>
        <fullName evidence="7">Radical SAM core domain-containing protein</fullName>
    </recommendedName>
</protein>
<dbReference type="SFLD" id="SFLDG01386">
    <property type="entry name" value="main_SPASM_domain-containing"/>
    <property type="match status" value="1"/>
</dbReference>
<dbReference type="PANTHER" id="PTHR43273:SF3">
    <property type="entry name" value="ANAEROBIC SULFATASE-MATURATING ENZYME HOMOLOG ASLB-RELATED"/>
    <property type="match status" value="1"/>
</dbReference>
<evidence type="ECO:0000259" key="7">
    <source>
        <dbReference type="PROSITE" id="PS51918"/>
    </source>
</evidence>
<evidence type="ECO:0000256" key="3">
    <source>
        <dbReference type="ARBA" id="ARBA00022723"/>
    </source>
</evidence>
<dbReference type="Pfam" id="PF04055">
    <property type="entry name" value="Radical_SAM"/>
    <property type="match status" value="1"/>
</dbReference>
<dbReference type="EMBL" id="PFOG01000018">
    <property type="protein sequence ID" value="PIZ72232.1"/>
    <property type="molecule type" value="Genomic_DNA"/>
</dbReference>
<proteinExistence type="inferred from homology"/>
<comment type="similarity">
    <text evidence="6">Belongs to the radical SAM superfamily. Anaerobic sulfatase-maturating enzyme family.</text>
</comment>
<evidence type="ECO:0000256" key="4">
    <source>
        <dbReference type="ARBA" id="ARBA00023004"/>
    </source>
</evidence>
<dbReference type="GO" id="GO:0046872">
    <property type="term" value="F:metal ion binding"/>
    <property type="evidence" value="ECO:0007669"/>
    <property type="project" value="UniProtKB-KW"/>
</dbReference>
<dbReference type="NCBIfam" id="TIGR04085">
    <property type="entry name" value="rSAM_more_4Fe4S"/>
    <property type="match status" value="1"/>
</dbReference>
<dbReference type="GO" id="GO:0051536">
    <property type="term" value="F:iron-sulfur cluster binding"/>
    <property type="evidence" value="ECO:0007669"/>
    <property type="project" value="UniProtKB-KW"/>
</dbReference>
<feature type="domain" description="Radical SAM core" evidence="7">
    <location>
        <begin position="159"/>
        <end position="387"/>
    </location>
</feature>
<dbReference type="SUPFAM" id="SSF102114">
    <property type="entry name" value="Radical SAM enzymes"/>
    <property type="match status" value="1"/>
</dbReference>
<evidence type="ECO:0000313" key="8">
    <source>
        <dbReference type="EMBL" id="PIZ72232.1"/>
    </source>
</evidence>
<evidence type="ECO:0000256" key="2">
    <source>
        <dbReference type="ARBA" id="ARBA00022691"/>
    </source>
</evidence>